<protein>
    <recommendedName>
        <fullName evidence="3">SH3 domain-containing protein</fullName>
    </recommendedName>
</protein>
<dbReference type="EMBL" id="CP109535">
    <property type="protein sequence ID" value="WTY94691.1"/>
    <property type="molecule type" value="Genomic_DNA"/>
</dbReference>
<organism evidence="2">
    <name type="scientific">Streptomyces sp. NBC_01401</name>
    <dbReference type="NCBI Taxonomy" id="2903854"/>
    <lineage>
        <taxon>Bacteria</taxon>
        <taxon>Bacillati</taxon>
        <taxon>Actinomycetota</taxon>
        <taxon>Actinomycetes</taxon>
        <taxon>Kitasatosporales</taxon>
        <taxon>Streptomycetaceae</taxon>
        <taxon>Streptomyces</taxon>
    </lineage>
</organism>
<reference evidence="2" key="1">
    <citation type="submission" date="2022-10" db="EMBL/GenBank/DDBJ databases">
        <title>The complete genomes of actinobacterial strains from the NBC collection.</title>
        <authorList>
            <person name="Joergensen T.S."/>
            <person name="Alvarez Arevalo M."/>
            <person name="Sterndorff E.B."/>
            <person name="Faurdal D."/>
            <person name="Vuksanovic O."/>
            <person name="Mourched A.-S."/>
            <person name="Charusanti P."/>
            <person name="Shaw S."/>
            <person name="Blin K."/>
            <person name="Weber T."/>
        </authorList>
    </citation>
    <scope>NUCLEOTIDE SEQUENCE</scope>
    <source>
        <strain evidence="2">NBC_01401</strain>
    </source>
</reference>
<dbReference type="AlphaFoldDB" id="A0AAU3GQF6"/>
<feature type="chain" id="PRO_5043794008" description="SH3 domain-containing protein" evidence="1">
    <location>
        <begin position="22"/>
        <end position="110"/>
    </location>
</feature>
<evidence type="ECO:0008006" key="3">
    <source>
        <dbReference type="Google" id="ProtNLM"/>
    </source>
</evidence>
<evidence type="ECO:0000256" key="1">
    <source>
        <dbReference type="SAM" id="SignalP"/>
    </source>
</evidence>
<accession>A0AAU3GQF6</accession>
<keyword evidence="1" id="KW-0732">Signal</keyword>
<sequence>MSTAALLGGTLVGLTASSASAAGDCNTYTIVVNNSAGSGKLRWNAPLRPMPYEACGSHGTFAKGSKIWYWCYEYNNYGNMWIFGRLDGTQTKGWIYAPNVAPVADVNPCY</sequence>
<evidence type="ECO:0000313" key="2">
    <source>
        <dbReference type="EMBL" id="WTY94691.1"/>
    </source>
</evidence>
<feature type="signal peptide" evidence="1">
    <location>
        <begin position="1"/>
        <end position="21"/>
    </location>
</feature>
<gene>
    <name evidence="2" type="ORF">OG626_07160</name>
</gene>
<name>A0AAU3GQF6_9ACTN</name>
<proteinExistence type="predicted"/>